<dbReference type="GO" id="GO:0045087">
    <property type="term" value="P:innate immune response"/>
    <property type="evidence" value="ECO:0007669"/>
    <property type="project" value="TreeGrafter"/>
</dbReference>
<evidence type="ECO:0000256" key="2">
    <source>
        <dbReference type="SAM" id="Coils"/>
    </source>
</evidence>
<accession>A0A8C5BVB7</accession>
<gene>
    <name evidence="6" type="primary">PTX3</name>
</gene>
<proteinExistence type="predicted"/>
<keyword evidence="4" id="KW-0732">Signal</keyword>
<dbReference type="Ensembl" id="ENSGMOT00000055601.1">
    <property type="protein sequence ID" value="ENSGMOP00000053363.1"/>
    <property type="gene ID" value="ENSGMOG00000025297.1"/>
</dbReference>
<name>A0A8C5BVB7_GADMO</name>
<dbReference type="PROSITE" id="PS51828">
    <property type="entry name" value="PTX_2"/>
    <property type="match status" value="1"/>
</dbReference>
<keyword evidence="7" id="KW-1185">Reference proteome</keyword>
<feature type="domain" description="Pentraxin (PTX)" evidence="5">
    <location>
        <begin position="252"/>
        <end position="490"/>
    </location>
</feature>
<dbReference type="SMART" id="SM00159">
    <property type="entry name" value="PTX"/>
    <property type="match status" value="1"/>
</dbReference>
<dbReference type="Proteomes" id="UP000694546">
    <property type="component" value="Chromosome 16"/>
</dbReference>
<evidence type="ECO:0000256" key="4">
    <source>
        <dbReference type="SAM" id="SignalP"/>
    </source>
</evidence>
<feature type="signal peptide" evidence="4">
    <location>
        <begin position="1"/>
        <end position="22"/>
    </location>
</feature>
<comment type="caution">
    <text evidence="1">Lacks conserved residue(s) required for the propagation of feature annotation.</text>
</comment>
<evidence type="ECO:0000256" key="3">
    <source>
        <dbReference type="SAM" id="MobiDB-lite"/>
    </source>
</evidence>
<dbReference type="PANTHER" id="PTHR46943">
    <property type="entry name" value="PENTRAXIN-RELATED PROTEIN PTX3"/>
    <property type="match status" value="1"/>
</dbReference>
<dbReference type="PRINTS" id="PR00895">
    <property type="entry name" value="PENTAXIN"/>
</dbReference>
<evidence type="ECO:0000259" key="5">
    <source>
        <dbReference type="PROSITE" id="PS51828"/>
    </source>
</evidence>
<dbReference type="RefSeq" id="XP_030237381.1">
    <property type="nucleotide sequence ID" value="XM_030381521.1"/>
</dbReference>
<dbReference type="InterPro" id="IPR058832">
    <property type="entry name" value="PTX3_N"/>
</dbReference>
<feature type="region of interest" description="Disordered" evidence="3">
    <location>
        <begin position="179"/>
        <end position="206"/>
    </location>
</feature>
<evidence type="ECO:0000313" key="7">
    <source>
        <dbReference type="Proteomes" id="UP000694546"/>
    </source>
</evidence>
<dbReference type="InterPro" id="IPR001759">
    <property type="entry name" value="PTX_dom"/>
</dbReference>
<dbReference type="GO" id="GO:0001849">
    <property type="term" value="F:complement component C1q complex binding"/>
    <property type="evidence" value="ECO:0007669"/>
    <property type="project" value="TreeGrafter"/>
</dbReference>
<dbReference type="PANTHER" id="PTHR46943:SF1">
    <property type="entry name" value="PENTRAXIN-RELATED PROTEIN PTX3"/>
    <property type="match status" value="1"/>
</dbReference>
<protein>
    <submittedName>
        <fullName evidence="6">Pentraxin 3</fullName>
    </submittedName>
</protein>
<keyword evidence="2" id="KW-0175">Coiled coil</keyword>
<dbReference type="Pfam" id="PF00354">
    <property type="entry name" value="Pentaxin"/>
    <property type="match status" value="1"/>
</dbReference>
<sequence>MMLWSISCALCVVSACVSLTVAYDDDIEVEYRNFYDNEIIEEEPKNATPSPSPCSSGDLTKWDKMFSMLENSQMRENMLLQYADDIIKVEMGSLRAELLRMVAQNGGSCGVAVEMAGRRLSLMLEKRLRDTLERISLPGPSSRGPSDREEALLQQVLSAARAQGSRLAKLESSCLGAGLGPASPSASDSKTGAQGLAGDGKGRLEQEVTPPREGMAALERTLAAVVTELQETRAQLQQVTRSTRQRYLPAGCESSLLFPMRSRRIYAAVLPGVPLSLSAFTACLWVKPTAADSAPNRTVLLSYGTRRNPYEIQLLFSGSSALFTVGGEAHLVEGRGVLKAGGPSEWLHLCGVWSSQQGHASLWADGRKVASAPGVAEGRVLPAGGSLQLGQERNGCCPGSPGGSGGAGGGAGGGGGIGNGSGMSGFEDGFDPRLAFAGKMTGVNVWDRVLSEGELASVASRDGHGCGPRGNVVAWAVTEMVPHGGAQFID</sequence>
<dbReference type="InterPro" id="IPR013320">
    <property type="entry name" value="ConA-like_dom_sf"/>
</dbReference>
<evidence type="ECO:0000313" key="6">
    <source>
        <dbReference type="Ensembl" id="ENSGMOP00000053363.1"/>
    </source>
</evidence>
<dbReference type="GO" id="GO:0005615">
    <property type="term" value="C:extracellular space"/>
    <property type="evidence" value="ECO:0007669"/>
    <property type="project" value="TreeGrafter"/>
</dbReference>
<dbReference type="GeneID" id="115561450"/>
<organism evidence="6 7">
    <name type="scientific">Gadus morhua</name>
    <name type="common">Atlantic cod</name>
    <dbReference type="NCBI Taxonomy" id="8049"/>
    <lineage>
        <taxon>Eukaryota</taxon>
        <taxon>Metazoa</taxon>
        <taxon>Chordata</taxon>
        <taxon>Craniata</taxon>
        <taxon>Vertebrata</taxon>
        <taxon>Euteleostomi</taxon>
        <taxon>Actinopterygii</taxon>
        <taxon>Neopterygii</taxon>
        <taxon>Teleostei</taxon>
        <taxon>Neoteleostei</taxon>
        <taxon>Acanthomorphata</taxon>
        <taxon>Zeiogadaria</taxon>
        <taxon>Gadariae</taxon>
        <taxon>Gadiformes</taxon>
        <taxon>Gadoidei</taxon>
        <taxon>Gadidae</taxon>
        <taxon>Gadus</taxon>
    </lineage>
</organism>
<feature type="chain" id="PRO_5034918757" evidence="4">
    <location>
        <begin position="23"/>
        <end position="490"/>
    </location>
</feature>
<dbReference type="SUPFAM" id="SSF49899">
    <property type="entry name" value="Concanavalin A-like lectins/glucanases"/>
    <property type="match status" value="1"/>
</dbReference>
<dbReference type="AlphaFoldDB" id="A0A8C5BVB7"/>
<feature type="coiled-coil region" evidence="2">
    <location>
        <begin position="215"/>
        <end position="242"/>
    </location>
</feature>
<reference evidence="6" key="2">
    <citation type="submission" date="2025-09" db="UniProtKB">
        <authorList>
            <consortium name="Ensembl"/>
        </authorList>
    </citation>
    <scope>IDENTIFICATION</scope>
</reference>
<dbReference type="OrthoDB" id="10009351at2759"/>
<dbReference type="Pfam" id="PF26206">
    <property type="entry name" value="PTX3_N"/>
    <property type="match status" value="1"/>
</dbReference>
<dbReference type="InterPro" id="IPR042837">
    <property type="entry name" value="PTX3"/>
</dbReference>
<dbReference type="Gene3D" id="2.60.120.200">
    <property type="match status" value="1"/>
</dbReference>
<reference evidence="6" key="1">
    <citation type="submission" date="2025-08" db="UniProtKB">
        <authorList>
            <consortium name="Ensembl"/>
        </authorList>
    </citation>
    <scope>IDENTIFICATION</scope>
</reference>
<dbReference type="OMA" id="PAGCDMA"/>
<evidence type="ECO:0000256" key="1">
    <source>
        <dbReference type="PROSITE-ProRule" id="PRU01172"/>
    </source>
</evidence>
<dbReference type="GeneTree" id="ENSGT01100000263515"/>